<sequence length="362" mass="39917">MKRRIKWIVLLLIIIAAGYFVYNKMYKPEAPLEPVEPPQAITFEVTQETMTSSVQVKGNSQYEKETLVYAPYASKVTKWKVENGGQVKKGDLLFSLDQEVLKNEIATQEATIRKAKLEAELNEFVSQQDQENAALGATEAERIKALAAQETARLGDELNQVNTDIQARELKEKKTKLNTALYHAPASGVFLFDSASEIPQTVTDNQYIGKIVDMNKLEFIALVGEQDVFRIKTGMKVDVKMTALKDLKLSGEVTKVSKFAKTASGPNAPAVSVPQFEVVISLQSNEHLIGGLSLSGEIETVRKENAIVVSSIAVMHEGDISYVMLDKGNGEYERRDIEVGMETSDKTEAVSGLKVGDVVVLQ</sequence>
<organism evidence="5 6">
    <name type="scientific">Paenibacillus etheri</name>
    <dbReference type="NCBI Taxonomy" id="1306852"/>
    <lineage>
        <taxon>Bacteria</taxon>
        <taxon>Bacillati</taxon>
        <taxon>Bacillota</taxon>
        <taxon>Bacilli</taxon>
        <taxon>Bacillales</taxon>
        <taxon>Paenibacillaceae</taxon>
        <taxon>Paenibacillus</taxon>
    </lineage>
</organism>
<dbReference type="Gene3D" id="2.40.420.20">
    <property type="match status" value="1"/>
</dbReference>
<comment type="caution">
    <text evidence="5">The sequence shown here is derived from an EMBL/GenBank/DDBJ whole genome shotgun (WGS) entry which is preliminary data.</text>
</comment>
<accession>A0A0W1AXK9</accession>
<dbReference type="InterPro" id="IPR058636">
    <property type="entry name" value="Beta-barrel_YknX"/>
</dbReference>
<evidence type="ECO:0000313" key="6">
    <source>
        <dbReference type="Proteomes" id="UP000054709"/>
    </source>
</evidence>
<dbReference type="RefSeq" id="WP_060623986.1">
    <property type="nucleotide sequence ID" value="NZ_LCZJ02000023.1"/>
</dbReference>
<dbReference type="EMBL" id="LCZJ02000023">
    <property type="protein sequence ID" value="KTD86076.1"/>
    <property type="molecule type" value="Genomic_DNA"/>
</dbReference>
<proteinExistence type="inferred from homology"/>
<feature type="domain" description="Multidrug resistance protein MdtA-like C-terminal permuted SH3" evidence="3">
    <location>
        <begin position="305"/>
        <end position="361"/>
    </location>
</feature>
<dbReference type="Pfam" id="PF25967">
    <property type="entry name" value="RND-MFP_C"/>
    <property type="match status" value="1"/>
</dbReference>
<dbReference type="PANTHER" id="PTHR30469">
    <property type="entry name" value="MULTIDRUG RESISTANCE PROTEIN MDTA"/>
    <property type="match status" value="1"/>
</dbReference>
<feature type="coiled-coil region" evidence="2">
    <location>
        <begin position="98"/>
        <end position="134"/>
    </location>
</feature>
<reference evidence="5 6" key="1">
    <citation type="journal article" date="2015" name="Int. Biodeterior. Biodegradation">
        <title>Physiological and genetic screening methods for the isolation of methyl tert-butyl ether-degrading bacteria for bioremediation purposes.</title>
        <authorList>
            <person name="Guisado I.M."/>
            <person name="Purswani J."/>
            <person name="Gonzalez Lopez J."/>
            <person name="Pozo C."/>
        </authorList>
    </citation>
    <scope>NUCLEOTIDE SEQUENCE [LARGE SCALE GENOMIC DNA]</scope>
    <source>
        <strain evidence="5 6">SH7</strain>
    </source>
</reference>
<protein>
    <submittedName>
        <fullName evidence="5">RND transporter</fullName>
    </submittedName>
</protein>
<dbReference type="OrthoDB" id="2541666at2"/>
<dbReference type="PANTHER" id="PTHR30469:SF33">
    <property type="entry name" value="SLR1207 PROTEIN"/>
    <property type="match status" value="1"/>
</dbReference>
<keyword evidence="2" id="KW-0175">Coiled coil</keyword>
<dbReference type="Gene3D" id="2.40.50.100">
    <property type="match status" value="1"/>
</dbReference>
<dbReference type="Pfam" id="PF25990">
    <property type="entry name" value="Beta-barrel_YknX"/>
    <property type="match status" value="1"/>
</dbReference>
<evidence type="ECO:0000313" key="5">
    <source>
        <dbReference type="EMBL" id="KTD86076.1"/>
    </source>
</evidence>
<feature type="domain" description="YknX-like beta-barrel" evidence="4">
    <location>
        <begin position="221"/>
        <end position="297"/>
    </location>
</feature>
<evidence type="ECO:0000256" key="2">
    <source>
        <dbReference type="SAM" id="Coils"/>
    </source>
</evidence>
<dbReference type="GO" id="GO:1990281">
    <property type="term" value="C:efflux pump complex"/>
    <property type="evidence" value="ECO:0007669"/>
    <property type="project" value="TreeGrafter"/>
</dbReference>
<dbReference type="InterPro" id="IPR058627">
    <property type="entry name" value="MdtA-like_C"/>
</dbReference>
<comment type="similarity">
    <text evidence="1">Belongs to the membrane fusion protein (MFP) (TC 8.A.1) family.</text>
</comment>
<evidence type="ECO:0000256" key="1">
    <source>
        <dbReference type="ARBA" id="ARBA00009477"/>
    </source>
</evidence>
<dbReference type="AlphaFoldDB" id="A0A0W1AXK9"/>
<dbReference type="Proteomes" id="UP000054709">
    <property type="component" value="Unassembled WGS sequence"/>
</dbReference>
<keyword evidence="6" id="KW-1185">Reference proteome</keyword>
<evidence type="ECO:0000259" key="3">
    <source>
        <dbReference type="Pfam" id="PF25967"/>
    </source>
</evidence>
<dbReference type="NCBIfam" id="TIGR01730">
    <property type="entry name" value="RND_mfp"/>
    <property type="match status" value="1"/>
</dbReference>
<gene>
    <name evidence="5" type="ORF">UQ64_16525</name>
</gene>
<evidence type="ECO:0000259" key="4">
    <source>
        <dbReference type="Pfam" id="PF25990"/>
    </source>
</evidence>
<dbReference type="InterPro" id="IPR006143">
    <property type="entry name" value="RND_pump_MFP"/>
</dbReference>
<dbReference type="Gene3D" id="2.40.30.170">
    <property type="match status" value="1"/>
</dbReference>
<dbReference type="SUPFAM" id="SSF111369">
    <property type="entry name" value="HlyD-like secretion proteins"/>
    <property type="match status" value="1"/>
</dbReference>
<dbReference type="GO" id="GO:0015562">
    <property type="term" value="F:efflux transmembrane transporter activity"/>
    <property type="evidence" value="ECO:0007669"/>
    <property type="project" value="TreeGrafter"/>
</dbReference>
<name>A0A0W1AXK9_9BACL</name>